<reference evidence="1 2" key="1">
    <citation type="submission" date="2022-05" db="EMBL/GenBank/DDBJ databases">
        <authorList>
            <consortium name="Genoscope - CEA"/>
            <person name="William W."/>
        </authorList>
    </citation>
    <scope>NUCLEOTIDE SEQUENCE [LARGE SCALE GENOMIC DNA]</scope>
</reference>
<dbReference type="EMBL" id="CALNXI010004697">
    <property type="protein sequence ID" value="CAH3196305.1"/>
    <property type="molecule type" value="Genomic_DNA"/>
</dbReference>
<sequence length="191" mass="21510">MPSTKKRWSYLVGNLFNFRRLQVVIKANEVTVRHFLFPGDRALNTATETYKQLSIDCFSNACDNLGRTISTKKTDVLHQPAAKKTRVVYQPALSKRKFPRLFDRLTYVFSTLSRSAKMDDEVNSRIAKASSVFGRLGDRVWGKRSSCLGKTQGLQACGAVFSTIFPVKHGQYTSATSKRLTNFTKTALEIS</sequence>
<comment type="caution">
    <text evidence="1">The sequence shown here is derived from an EMBL/GenBank/DDBJ whole genome shotgun (WGS) entry which is preliminary data.</text>
</comment>
<protein>
    <submittedName>
        <fullName evidence="1">Uncharacterized protein</fullName>
    </submittedName>
</protein>
<keyword evidence="2" id="KW-1185">Reference proteome</keyword>
<accession>A0ABN8SXN1</accession>
<evidence type="ECO:0000313" key="2">
    <source>
        <dbReference type="Proteomes" id="UP001159427"/>
    </source>
</evidence>
<organism evidence="1 2">
    <name type="scientific">Porites evermanni</name>
    <dbReference type="NCBI Taxonomy" id="104178"/>
    <lineage>
        <taxon>Eukaryota</taxon>
        <taxon>Metazoa</taxon>
        <taxon>Cnidaria</taxon>
        <taxon>Anthozoa</taxon>
        <taxon>Hexacorallia</taxon>
        <taxon>Scleractinia</taxon>
        <taxon>Fungiina</taxon>
        <taxon>Poritidae</taxon>
        <taxon>Porites</taxon>
    </lineage>
</organism>
<gene>
    <name evidence="1" type="ORF">PEVE_00032284</name>
</gene>
<evidence type="ECO:0000313" key="1">
    <source>
        <dbReference type="EMBL" id="CAH3196305.1"/>
    </source>
</evidence>
<name>A0ABN8SXN1_9CNID</name>
<dbReference type="Proteomes" id="UP001159427">
    <property type="component" value="Unassembled WGS sequence"/>
</dbReference>
<proteinExistence type="predicted"/>